<evidence type="ECO:0000313" key="2">
    <source>
        <dbReference type="Proteomes" id="UP000789860"/>
    </source>
</evidence>
<keyword evidence="2" id="KW-1185">Reference proteome</keyword>
<comment type="caution">
    <text evidence="1">The sequence shown here is derived from an EMBL/GenBank/DDBJ whole genome shotgun (WGS) entry which is preliminary data.</text>
</comment>
<dbReference type="Proteomes" id="UP000789860">
    <property type="component" value="Unassembled WGS sequence"/>
</dbReference>
<feature type="non-terminal residue" evidence="1">
    <location>
        <position position="1"/>
    </location>
</feature>
<dbReference type="EMBL" id="CAJVPM010018945">
    <property type="protein sequence ID" value="CAG8627382.1"/>
    <property type="molecule type" value="Genomic_DNA"/>
</dbReference>
<protein>
    <submittedName>
        <fullName evidence="1">10211_t:CDS:1</fullName>
    </submittedName>
</protein>
<name>A0ACA9N0Y9_9GLOM</name>
<proteinExistence type="predicted"/>
<evidence type="ECO:0000313" key="1">
    <source>
        <dbReference type="EMBL" id="CAG8627382.1"/>
    </source>
</evidence>
<gene>
    <name evidence="1" type="ORF">SCALOS_LOCUS7847</name>
</gene>
<reference evidence="1" key="1">
    <citation type="submission" date="2021-06" db="EMBL/GenBank/DDBJ databases">
        <authorList>
            <person name="Kallberg Y."/>
            <person name="Tangrot J."/>
            <person name="Rosling A."/>
        </authorList>
    </citation>
    <scope>NUCLEOTIDE SEQUENCE</scope>
    <source>
        <strain evidence="1">AU212A</strain>
    </source>
</reference>
<accession>A0ACA9N0Y9</accession>
<organism evidence="1 2">
    <name type="scientific">Scutellospora calospora</name>
    <dbReference type="NCBI Taxonomy" id="85575"/>
    <lineage>
        <taxon>Eukaryota</taxon>
        <taxon>Fungi</taxon>
        <taxon>Fungi incertae sedis</taxon>
        <taxon>Mucoromycota</taxon>
        <taxon>Glomeromycotina</taxon>
        <taxon>Glomeromycetes</taxon>
        <taxon>Diversisporales</taxon>
        <taxon>Gigasporaceae</taxon>
        <taxon>Scutellospora</taxon>
    </lineage>
</organism>
<feature type="non-terminal residue" evidence="1">
    <location>
        <position position="303"/>
    </location>
</feature>
<sequence length="303" mass="34986">YNFISRSTVEQILEDYVNSLLVAKHKKALINHELLNKIKNVLMDPKNTSLYNKNMRVWAKKRFQLEEIVSGDYRVIVKATNNPVLITENKYEILCQQDIIEQFVNHCTICAVQKLTFHPLAAKPIIAKNFLSHLQVKALTSKRAIEVAAYLFDLVHMIRSSSVILQSDNGKEFCAEVIKELIKLWPSLGKWKEETGRSDWSFGLRLVITTINSSWYQSHKKTPYELVYGMKPCGNCVLVNDLFERNICDEEEIPDTIDIQCDSDTNLDDDMDNFPESLFQELNDAERNSESLYLQLDNDDNSL</sequence>